<dbReference type="SUPFAM" id="SSF51695">
    <property type="entry name" value="PLC-like phosphodiesterases"/>
    <property type="match status" value="1"/>
</dbReference>
<dbReference type="AlphaFoldDB" id="W7YP62"/>
<dbReference type="InterPro" id="IPR017946">
    <property type="entry name" value="PLC-like_Pdiesterase_TIM-brl"/>
</dbReference>
<proteinExistence type="predicted"/>
<sequence>MDLLERLQVLQCSFLSIGHPNLDANLSALLISQGITIMGWTPDDTRNMKRLAAMSPEIMICTNRPDLWVNTFL</sequence>
<evidence type="ECO:0000313" key="1">
    <source>
        <dbReference type="EMBL" id="GAF06466.1"/>
    </source>
</evidence>
<dbReference type="Gene3D" id="3.20.20.190">
    <property type="entry name" value="Phosphatidylinositol (PI) phosphodiesterase"/>
    <property type="match status" value="1"/>
</dbReference>
<dbReference type="EMBL" id="BAVZ01000001">
    <property type="protein sequence ID" value="GAF06466.1"/>
    <property type="molecule type" value="Genomic_DNA"/>
</dbReference>
<evidence type="ECO:0000313" key="2">
    <source>
        <dbReference type="Proteomes" id="UP000019364"/>
    </source>
</evidence>
<organism evidence="1 2">
    <name type="scientific">Paenibacillus pini JCM 16418</name>
    <dbReference type="NCBI Taxonomy" id="1236976"/>
    <lineage>
        <taxon>Bacteria</taxon>
        <taxon>Bacillati</taxon>
        <taxon>Bacillota</taxon>
        <taxon>Bacilli</taxon>
        <taxon>Bacillales</taxon>
        <taxon>Paenibacillaceae</taxon>
        <taxon>Paenibacillus</taxon>
    </lineage>
</organism>
<accession>W7YP62</accession>
<dbReference type="GO" id="GO:0008081">
    <property type="term" value="F:phosphoric diester hydrolase activity"/>
    <property type="evidence" value="ECO:0007669"/>
    <property type="project" value="InterPro"/>
</dbReference>
<protein>
    <submittedName>
        <fullName evidence="1">Glycerophosphoryl diester phosphodiesterase</fullName>
    </submittedName>
</protein>
<reference evidence="1 2" key="1">
    <citation type="journal article" date="2014" name="Genome Announc.">
        <title>Draft Genome Sequence of Paenibacillus pini JCM 16418T, Isolated from the Rhizosphere of Pine Tree.</title>
        <authorList>
            <person name="Yuki M."/>
            <person name="Oshima K."/>
            <person name="Suda W."/>
            <person name="Oshida Y."/>
            <person name="Kitamura K."/>
            <person name="Iida Y."/>
            <person name="Hattori M."/>
            <person name="Ohkuma M."/>
        </authorList>
    </citation>
    <scope>NUCLEOTIDE SEQUENCE [LARGE SCALE GENOMIC DNA]</scope>
    <source>
        <strain evidence="1 2">JCM 16418</strain>
    </source>
</reference>
<comment type="caution">
    <text evidence="1">The sequence shown here is derived from an EMBL/GenBank/DDBJ whole genome shotgun (WGS) entry which is preliminary data.</text>
</comment>
<name>W7YP62_9BACL</name>
<keyword evidence="2" id="KW-1185">Reference proteome</keyword>
<dbReference type="GO" id="GO:0006629">
    <property type="term" value="P:lipid metabolic process"/>
    <property type="evidence" value="ECO:0007669"/>
    <property type="project" value="InterPro"/>
</dbReference>
<dbReference type="STRING" id="1236976.JCM16418_422"/>
<dbReference type="Proteomes" id="UP000019364">
    <property type="component" value="Unassembled WGS sequence"/>
</dbReference>
<gene>
    <name evidence="1" type="ORF">JCM16418_422</name>
</gene>